<name>A0AAV2HFC6_LYMST</name>
<sequence>IQWRVNDGQCGLCGDSWSGSRDYERPNGSMVQHGIIPKTYSRGDVITVTLEITANLLGWNEFRICDIATTGGIEATQDCLDQNLLADEKGRTRFHLSPKAYGRIEYELVLPSELACRHCLIQWKWKAGNNWGCNETGCGLGYGDYQEQYRGCSDVAIMPNSYNSDVRDNAFTTEDEDNKVTTEDNDNEFTTEDRDNTFTTEDRDNNFTTEDSDNKFTTEDSDNKVTTEDRDNILTTEDYDNKFNNEDRGNKLTTEDNDNNFTTEDNDNKFTTEDNDNNFTTEDSDNKFTKE</sequence>
<evidence type="ECO:0000313" key="4">
    <source>
        <dbReference type="Proteomes" id="UP001497497"/>
    </source>
</evidence>
<feature type="region of interest" description="Disordered" evidence="1">
    <location>
        <begin position="163"/>
        <end position="291"/>
    </location>
</feature>
<feature type="compositionally biased region" description="Basic and acidic residues" evidence="1">
    <location>
        <begin position="191"/>
        <end position="205"/>
    </location>
</feature>
<dbReference type="Pfam" id="PF03067">
    <property type="entry name" value="LPMO_10"/>
    <property type="match status" value="1"/>
</dbReference>
<organism evidence="3 4">
    <name type="scientific">Lymnaea stagnalis</name>
    <name type="common">Great pond snail</name>
    <name type="synonym">Helix stagnalis</name>
    <dbReference type="NCBI Taxonomy" id="6523"/>
    <lineage>
        <taxon>Eukaryota</taxon>
        <taxon>Metazoa</taxon>
        <taxon>Spiralia</taxon>
        <taxon>Lophotrochozoa</taxon>
        <taxon>Mollusca</taxon>
        <taxon>Gastropoda</taxon>
        <taxon>Heterobranchia</taxon>
        <taxon>Euthyneura</taxon>
        <taxon>Panpulmonata</taxon>
        <taxon>Hygrophila</taxon>
        <taxon>Lymnaeoidea</taxon>
        <taxon>Lymnaeidae</taxon>
        <taxon>Lymnaea</taxon>
    </lineage>
</organism>
<feature type="compositionally biased region" description="Basic and acidic residues" evidence="1">
    <location>
        <begin position="239"/>
        <end position="254"/>
    </location>
</feature>
<proteinExistence type="predicted"/>
<dbReference type="Proteomes" id="UP001497497">
    <property type="component" value="Unassembled WGS sequence"/>
</dbReference>
<feature type="compositionally biased region" description="Basic and acidic residues" evidence="1">
    <location>
        <begin position="212"/>
        <end position="232"/>
    </location>
</feature>
<dbReference type="InterPro" id="IPR004302">
    <property type="entry name" value="Cellulose/chitin-bd_N"/>
</dbReference>
<dbReference type="EMBL" id="CAXITT010000103">
    <property type="protein sequence ID" value="CAL1532014.1"/>
    <property type="molecule type" value="Genomic_DNA"/>
</dbReference>
<evidence type="ECO:0000256" key="1">
    <source>
        <dbReference type="SAM" id="MobiDB-lite"/>
    </source>
</evidence>
<gene>
    <name evidence="3" type="ORF">GSLYS_00006093001</name>
</gene>
<accession>A0AAV2HFC6</accession>
<protein>
    <recommendedName>
        <fullName evidence="2">Chitin-binding type-4 domain-containing protein</fullName>
    </recommendedName>
</protein>
<feature type="non-terminal residue" evidence="3">
    <location>
        <position position="291"/>
    </location>
</feature>
<feature type="non-terminal residue" evidence="3">
    <location>
        <position position="1"/>
    </location>
</feature>
<comment type="caution">
    <text evidence="3">The sequence shown here is derived from an EMBL/GenBank/DDBJ whole genome shotgun (WGS) entry which is preliminary data.</text>
</comment>
<evidence type="ECO:0000313" key="3">
    <source>
        <dbReference type="EMBL" id="CAL1532014.1"/>
    </source>
</evidence>
<feature type="compositionally biased region" description="Acidic residues" evidence="1">
    <location>
        <begin position="173"/>
        <end position="190"/>
    </location>
</feature>
<reference evidence="3 4" key="1">
    <citation type="submission" date="2024-04" db="EMBL/GenBank/DDBJ databases">
        <authorList>
            <consortium name="Genoscope - CEA"/>
            <person name="William W."/>
        </authorList>
    </citation>
    <scope>NUCLEOTIDE SEQUENCE [LARGE SCALE GENOMIC DNA]</scope>
</reference>
<keyword evidence="4" id="KW-1185">Reference proteome</keyword>
<evidence type="ECO:0000259" key="2">
    <source>
        <dbReference type="Pfam" id="PF03067"/>
    </source>
</evidence>
<feature type="domain" description="Chitin-binding type-4" evidence="2">
    <location>
        <begin position="6"/>
        <end position="155"/>
    </location>
</feature>
<dbReference type="AlphaFoldDB" id="A0AAV2HFC6"/>